<proteinExistence type="predicted"/>
<sequence>MRIRKKLTFVGLFILFGLTSKAQETLFEFGKRKDFNTLISGGSEAEALKWIDVNTADTTWYQDKDILICRGLPIGVVRSEKMYQNFIMHVEWRHMEKGGNSGIFVWCDAKPEKHNRLPSGVEVQMLELDWVNQHKRNGETPPIAYVHGELFGAGKVTTEPDNPRGVRSKSIENRCLGVGKWNKYTVVCVDGTIKLAVNGKFVNGVREASKRKGYICLESEGAQIMFKNLQIIELDSGYILPEHIVEEL</sequence>
<reference evidence="3 4" key="1">
    <citation type="submission" date="2018-02" db="EMBL/GenBank/DDBJ databases">
        <title>The draft genome of Sphingobacterium sp. 5JN-11.</title>
        <authorList>
            <person name="Liu L."/>
            <person name="Li L."/>
            <person name="Liang L."/>
            <person name="Zhang X."/>
            <person name="Wang T."/>
        </authorList>
    </citation>
    <scope>NUCLEOTIDE SEQUENCE [LARGE SCALE GENOMIC DNA]</scope>
    <source>
        <strain evidence="3 4">5JN-11</strain>
    </source>
</reference>
<dbReference type="EMBL" id="PVBQ01000002">
    <property type="protein sequence ID" value="PRD48803.1"/>
    <property type="molecule type" value="Genomic_DNA"/>
</dbReference>
<dbReference type="Proteomes" id="UP000239711">
    <property type="component" value="Unassembled WGS sequence"/>
</dbReference>
<dbReference type="Pfam" id="PF06439">
    <property type="entry name" value="3keto-disac_hyd"/>
    <property type="match status" value="1"/>
</dbReference>
<dbReference type="Gene3D" id="2.60.120.560">
    <property type="entry name" value="Exo-inulinase, domain 1"/>
    <property type="match status" value="1"/>
</dbReference>
<feature type="signal peptide" evidence="1">
    <location>
        <begin position="1"/>
        <end position="22"/>
    </location>
</feature>
<gene>
    <name evidence="3" type="ORF">C5745_02345</name>
</gene>
<keyword evidence="4" id="KW-1185">Reference proteome</keyword>
<comment type="caution">
    <text evidence="3">The sequence shown here is derived from an EMBL/GenBank/DDBJ whole genome shotgun (WGS) entry which is preliminary data.</text>
</comment>
<protein>
    <submittedName>
        <fullName evidence="3">DUF1080 domain-containing protein</fullName>
    </submittedName>
</protein>
<evidence type="ECO:0000256" key="1">
    <source>
        <dbReference type="SAM" id="SignalP"/>
    </source>
</evidence>
<evidence type="ECO:0000313" key="4">
    <source>
        <dbReference type="Proteomes" id="UP000239711"/>
    </source>
</evidence>
<dbReference type="OrthoDB" id="259356at2"/>
<name>A0A2S9J7N2_9SPHI</name>
<organism evidence="3 4">
    <name type="scientific">Sphingobacterium haloxyli</name>
    <dbReference type="NCBI Taxonomy" id="2100533"/>
    <lineage>
        <taxon>Bacteria</taxon>
        <taxon>Pseudomonadati</taxon>
        <taxon>Bacteroidota</taxon>
        <taxon>Sphingobacteriia</taxon>
        <taxon>Sphingobacteriales</taxon>
        <taxon>Sphingobacteriaceae</taxon>
        <taxon>Sphingobacterium</taxon>
    </lineage>
</organism>
<feature type="domain" description="3-keto-alpha-glucoside-1,2-lyase/3-keto-2-hydroxy-glucal hydratase" evidence="2">
    <location>
        <begin position="61"/>
        <end position="231"/>
    </location>
</feature>
<dbReference type="GO" id="GO:0016787">
    <property type="term" value="F:hydrolase activity"/>
    <property type="evidence" value="ECO:0007669"/>
    <property type="project" value="InterPro"/>
</dbReference>
<dbReference type="InterPro" id="IPR010496">
    <property type="entry name" value="AL/BT2_dom"/>
</dbReference>
<evidence type="ECO:0000313" key="3">
    <source>
        <dbReference type="EMBL" id="PRD48803.1"/>
    </source>
</evidence>
<dbReference type="RefSeq" id="WP_105715369.1">
    <property type="nucleotide sequence ID" value="NZ_PVBQ01000002.1"/>
</dbReference>
<keyword evidence="1" id="KW-0732">Signal</keyword>
<dbReference type="AlphaFoldDB" id="A0A2S9J7N2"/>
<evidence type="ECO:0000259" key="2">
    <source>
        <dbReference type="Pfam" id="PF06439"/>
    </source>
</evidence>
<accession>A0A2S9J7N2</accession>
<feature type="chain" id="PRO_5015573219" evidence="1">
    <location>
        <begin position="23"/>
        <end position="248"/>
    </location>
</feature>